<evidence type="ECO:0000256" key="2">
    <source>
        <dbReference type="ARBA" id="ARBA00006601"/>
    </source>
</evidence>
<dbReference type="Pfam" id="PF00984">
    <property type="entry name" value="UDPG_MGDP_dh"/>
    <property type="match status" value="1"/>
</dbReference>
<dbReference type="EC" id="1.1.1.22" evidence="3 7"/>
<name>B2ILL4_BEII9</name>
<evidence type="ECO:0000313" key="13">
    <source>
        <dbReference type="Proteomes" id="UP000001695"/>
    </source>
</evidence>
<dbReference type="Pfam" id="PF03721">
    <property type="entry name" value="UDPG_MGDP_dh_N"/>
    <property type="match status" value="1"/>
</dbReference>
<comment type="catalytic activity">
    <reaction evidence="6 7">
        <text>UDP-alpha-D-glucose + 2 NAD(+) + H2O = UDP-alpha-D-glucuronate + 2 NADH + 3 H(+)</text>
        <dbReference type="Rhea" id="RHEA:23596"/>
        <dbReference type="ChEBI" id="CHEBI:15377"/>
        <dbReference type="ChEBI" id="CHEBI:15378"/>
        <dbReference type="ChEBI" id="CHEBI:57540"/>
        <dbReference type="ChEBI" id="CHEBI:57945"/>
        <dbReference type="ChEBI" id="CHEBI:58052"/>
        <dbReference type="ChEBI" id="CHEBI:58885"/>
        <dbReference type="EC" id="1.1.1.22"/>
    </reaction>
</comment>
<feature type="binding site" evidence="9">
    <location>
        <begin position="257"/>
        <end position="261"/>
    </location>
    <ligand>
        <name>substrate</name>
    </ligand>
</feature>
<dbReference type="PANTHER" id="PTHR43750:SF1">
    <property type="entry name" value="GDP-MANNOSE 6-DEHYDROGENASE"/>
    <property type="match status" value="1"/>
</dbReference>
<dbReference type="AlphaFoldDB" id="B2ILL4"/>
<evidence type="ECO:0000256" key="1">
    <source>
        <dbReference type="ARBA" id="ARBA00004701"/>
    </source>
</evidence>
<feature type="binding site" evidence="9">
    <location>
        <position position="210"/>
    </location>
    <ligand>
        <name>substrate</name>
    </ligand>
</feature>
<keyword evidence="5 7" id="KW-0520">NAD</keyword>
<evidence type="ECO:0000256" key="9">
    <source>
        <dbReference type="PIRSR" id="PIRSR500134-2"/>
    </source>
</evidence>
<feature type="binding site" evidence="10">
    <location>
        <position position="125"/>
    </location>
    <ligand>
        <name>NAD(+)</name>
        <dbReference type="ChEBI" id="CHEBI:57540"/>
    </ligand>
</feature>
<dbReference type="SUPFAM" id="SSF51735">
    <property type="entry name" value="NAD(P)-binding Rossmann-fold domains"/>
    <property type="match status" value="1"/>
</dbReference>
<dbReference type="EMBL" id="CP001018">
    <property type="protein sequence ID" value="ACB97414.1"/>
    <property type="molecule type" value="Genomic_DNA"/>
</dbReference>
<feature type="binding site" evidence="10">
    <location>
        <position position="161"/>
    </location>
    <ligand>
        <name>NAD(+)</name>
        <dbReference type="ChEBI" id="CHEBI:57540"/>
    </ligand>
</feature>
<dbReference type="Pfam" id="PF03720">
    <property type="entry name" value="UDPG_MGDP_dh_C"/>
    <property type="match status" value="1"/>
</dbReference>
<sequence>MKIAIYGLGYVGLTAAGCLTKEGHWVLGVDVSEDKIRQIAEGTSPIKEPGLAELLQQAVTNNLIKCTSNPGNLINECDMAIVCVGTPSGPDGAHNMSYIAEVSRQIAHAVDPDRKDPLTVVFRSTIRPGTIEELILPIFRSVLDSKINAVELVYNPEFLREAVAINDFFNPPKIVIGTFDGKPCANMDKMNQNLKAPVFYTRYREAEFTKFVDNTFHAVKVSFANEIGRVCLQLGISAQKVHEIFVSDTKLNISPYYLRPGGPFGGSCLPKDVRALQYISSDAGAHTHLIDSLLRSNEAHKHYLFEYCLKGVPKDAHILMLGLAFKYDSDDLRESPKVDLARKILVSGYRLSIYDPALKPRDLIGQNLGYVYSQLPNLEKLLVSQSQIEQDRFAVVIDTNGSAKTLKLTYDKFIDINALA</sequence>
<evidence type="ECO:0000256" key="3">
    <source>
        <dbReference type="ARBA" id="ARBA00012954"/>
    </source>
</evidence>
<feature type="binding site" evidence="10">
    <location>
        <position position="333"/>
    </location>
    <ligand>
        <name>NAD(+)</name>
        <dbReference type="ChEBI" id="CHEBI:57540"/>
    </ligand>
</feature>
<dbReference type="HOGENOM" id="CLU_023810_1_1_5"/>
<dbReference type="InterPro" id="IPR001732">
    <property type="entry name" value="UDP-Glc/GDP-Man_DH_N"/>
</dbReference>
<dbReference type="InterPro" id="IPR014026">
    <property type="entry name" value="UDP-Glc/GDP-Man_DH_dimer"/>
</dbReference>
<feature type="binding site" evidence="10">
    <location>
        <position position="30"/>
    </location>
    <ligand>
        <name>NAD(+)</name>
        <dbReference type="ChEBI" id="CHEBI:57540"/>
    </ligand>
</feature>
<feature type="binding site" evidence="9">
    <location>
        <position position="326"/>
    </location>
    <ligand>
        <name>substrate</name>
    </ligand>
</feature>
<keyword evidence="13" id="KW-1185">Reference proteome</keyword>
<dbReference type="InterPro" id="IPR036291">
    <property type="entry name" value="NAD(P)-bd_dom_sf"/>
</dbReference>
<gene>
    <name evidence="12" type="ordered locus">Bind_3885</name>
</gene>
<evidence type="ECO:0000256" key="6">
    <source>
        <dbReference type="ARBA" id="ARBA00047473"/>
    </source>
</evidence>
<dbReference type="InterPro" id="IPR036220">
    <property type="entry name" value="UDP-Glc/GDP-Man_DH_C_sf"/>
</dbReference>
<feature type="binding site" evidence="9">
    <location>
        <position position="265"/>
    </location>
    <ligand>
        <name>substrate</name>
    </ligand>
</feature>
<dbReference type="UniPathway" id="UPA00038">
    <property type="reaction ID" value="UER00491"/>
</dbReference>
<evidence type="ECO:0000256" key="10">
    <source>
        <dbReference type="PIRSR" id="PIRSR500134-3"/>
    </source>
</evidence>
<dbReference type="SMART" id="SM00984">
    <property type="entry name" value="UDPG_MGDP_dh_C"/>
    <property type="match status" value="1"/>
</dbReference>
<dbReference type="OrthoDB" id="9803238at2"/>
<dbReference type="PIRSF" id="PIRSF000124">
    <property type="entry name" value="UDPglc_GDPman_dh"/>
    <property type="match status" value="1"/>
</dbReference>
<dbReference type="eggNOG" id="COG1004">
    <property type="taxonomic scope" value="Bacteria"/>
</dbReference>
<dbReference type="InterPro" id="IPR017476">
    <property type="entry name" value="UDP-Glc/GDP-Man"/>
</dbReference>
<dbReference type="SUPFAM" id="SSF52413">
    <property type="entry name" value="UDP-glucose/GDP-mannose dehydrogenase C-terminal domain"/>
    <property type="match status" value="1"/>
</dbReference>
<dbReference type="InterPro" id="IPR028357">
    <property type="entry name" value="UDPglc_DH_bac"/>
</dbReference>
<dbReference type="GO" id="GO:0003979">
    <property type="term" value="F:UDP-glucose 6-dehydrogenase activity"/>
    <property type="evidence" value="ECO:0007669"/>
    <property type="project" value="UniProtKB-EC"/>
</dbReference>
<dbReference type="GO" id="GO:0051287">
    <property type="term" value="F:NAD binding"/>
    <property type="evidence" value="ECO:0007669"/>
    <property type="project" value="InterPro"/>
</dbReference>
<dbReference type="InterPro" id="IPR014027">
    <property type="entry name" value="UDP-Glc/GDP-Man_DH_C"/>
</dbReference>
<feature type="active site" description="Nucleophile" evidence="8">
    <location>
        <position position="268"/>
    </location>
</feature>
<accession>B2ILL4</accession>
<evidence type="ECO:0000256" key="5">
    <source>
        <dbReference type="ARBA" id="ARBA00023027"/>
    </source>
</evidence>
<feature type="binding site" evidence="10">
    <location>
        <position position="35"/>
    </location>
    <ligand>
        <name>NAD(+)</name>
        <dbReference type="ChEBI" id="CHEBI:57540"/>
    </ligand>
</feature>
<protein>
    <recommendedName>
        <fullName evidence="3 7">UDP-glucose 6-dehydrogenase</fullName>
        <ecNumber evidence="3 7">1.1.1.22</ecNumber>
    </recommendedName>
</protein>
<feature type="binding site" evidence="10">
    <location>
        <position position="86"/>
    </location>
    <ligand>
        <name>NAD(+)</name>
        <dbReference type="ChEBI" id="CHEBI:57540"/>
    </ligand>
</feature>
<feature type="binding site" evidence="9">
    <location>
        <begin position="158"/>
        <end position="161"/>
    </location>
    <ligand>
        <name>substrate</name>
    </ligand>
</feature>
<dbReference type="Gene3D" id="1.20.5.170">
    <property type="match status" value="1"/>
</dbReference>
<dbReference type="SUPFAM" id="SSF48179">
    <property type="entry name" value="6-phosphogluconate dehydrogenase C-terminal domain-like"/>
    <property type="match status" value="1"/>
</dbReference>
<dbReference type="PANTHER" id="PTHR43750">
    <property type="entry name" value="UDP-GLUCOSE 6-DEHYDROGENASE TUAD"/>
    <property type="match status" value="1"/>
</dbReference>
<dbReference type="GO" id="GO:0000271">
    <property type="term" value="P:polysaccharide biosynthetic process"/>
    <property type="evidence" value="ECO:0007669"/>
    <property type="project" value="InterPro"/>
</dbReference>
<dbReference type="PIRSF" id="PIRSF500134">
    <property type="entry name" value="UDPglc_DH_bac"/>
    <property type="match status" value="1"/>
</dbReference>
<organism evidence="12 13">
    <name type="scientific">Beijerinckia indica subsp. indica (strain ATCC 9039 / DSM 1715 / NCIMB 8712)</name>
    <dbReference type="NCBI Taxonomy" id="395963"/>
    <lineage>
        <taxon>Bacteria</taxon>
        <taxon>Pseudomonadati</taxon>
        <taxon>Pseudomonadota</taxon>
        <taxon>Alphaproteobacteria</taxon>
        <taxon>Hyphomicrobiales</taxon>
        <taxon>Beijerinckiaceae</taxon>
        <taxon>Beijerinckia</taxon>
    </lineage>
</organism>
<reference evidence="12 13" key="1">
    <citation type="submission" date="2008-03" db="EMBL/GenBank/DDBJ databases">
        <title>Complete sequence of plasmid2 of Beijerinckia indica subsp. indica ATCC 9039.</title>
        <authorList>
            <consortium name="US DOE Joint Genome Institute"/>
            <person name="Copeland A."/>
            <person name="Lucas S."/>
            <person name="Lapidus A."/>
            <person name="Glavina del Rio T."/>
            <person name="Dalin E."/>
            <person name="Tice H."/>
            <person name="Bruce D."/>
            <person name="Goodwin L."/>
            <person name="Pitluck S."/>
            <person name="LaButti K."/>
            <person name="Schmutz J."/>
            <person name="Larimer F."/>
            <person name="Land M."/>
            <person name="Hauser L."/>
            <person name="Kyrpides N."/>
            <person name="Ivanova N."/>
            <person name="Dunfield P.F."/>
            <person name="Dedysh S.N."/>
            <person name="Liesack W."/>
            <person name="Saw J.H."/>
            <person name="Alam M."/>
            <person name="Chen Y."/>
            <person name="Murrell J.C."/>
            <person name="Richardson P."/>
        </authorList>
    </citation>
    <scope>NUCLEOTIDE SEQUENCE [LARGE SCALE GENOMIC DNA]</scope>
    <source>
        <strain evidence="13">ATCC 9039 / DSM 1715 / NCIMB 8712</strain>
        <plasmid evidence="12 13">pBIND02</plasmid>
    </source>
</reference>
<dbReference type="RefSeq" id="WP_012382803.1">
    <property type="nucleotide sequence ID" value="NC_010578.1"/>
</dbReference>
<dbReference type="PROSITE" id="PS51257">
    <property type="entry name" value="PROKAR_LIPOPROTEIN"/>
    <property type="match status" value="1"/>
</dbReference>
<dbReference type="GO" id="GO:0006065">
    <property type="term" value="P:UDP-glucuronate biosynthetic process"/>
    <property type="evidence" value="ECO:0007669"/>
    <property type="project" value="UniProtKB-UniPathway"/>
</dbReference>
<dbReference type="Gene3D" id="3.40.50.720">
    <property type="entry name" value="NAD(P)-binding Rossmann-like Domain"/>
    <property type="match status" value="2"/>
</dbReference>
<proteinExistence type="inferred from homology"/>
<keyword evidence="4 7" id="KW-0560">Oxidoreductase</keyword>
<dbReference type="KEGG" id="bid:Bind_3885"/>
<evidence type="ECO:0000256" key="8">
    <source>
        <dbReference type="PIRSR" id="PIRSR500134-1"/>
    </source>
</evidence>
<geneLocation type="plasmid" evidence="12 13">
    <name>pBIND02</name>
</geneLocation>
<feature type="domain" description="UDP-glucose/GDP-mannose dehydrogenase C-terminal" evidence="11">
    <location>
        <begin position="319"/>
        <end position="405"/>
    </location>
</feature>
<comment type="pathway">
    <text evidence="1">Nucleotide-sugar biosynthesis; UDP-alpha-D-glucuronate biosynthesis; UDP-alpha-D-glucuronate from UDP-alpha-D-glucose: step 1/1.</text>
</comment>
<evidence type="ECO:0000313" key="12">
    <source>
        <dbReference type="EMBL" id="ACB97414.1"/>
    </source>
</evidence>
<evidence type="ECO:0000256" key="7">
    <source>
        <dbReference type="PIRNR" id="PIRNR000124"/>
    </source>
</evidence>
<evidence type="ECO:0000256" key="4">
    <source>
        <dbReference type="ARBA" id="ARBA00023002"/>
    </source>
</evidence>
<dbReference type="Proteomes" id="UP000001695">
    <property type="component" value="Plasmid pBIND02"/>
</dbReference>
<keyword evidence="12" id="KW-0614">Plasmid</keyword>
<dbReference type="InterPro" id="IPR008927">
    <property type="entry name" value="6-PGluconate_DH-like_C_sf"/>
</dbReference>
<feature type="binding site" evidence="10">
    <location>
        <position position="271"/>
    </location>
    <ligand>
        <name>NAD(+)</name>
        <dbReference type="ChEBI" id="CHEBI:57540"/>
    </ligand>
</feature>
<evidence type="ECO:0000259" key="11">
    <source>
        <dbReference type="SMART" id="SM00984"/>
    </source>
</evidence>
<comment type="similarity">
    <text evidence="2 7">Belongs to the UDP-glucose/GDP-mannose dehydrogenase family.</text>
</comment>
<dbReference type="NCBIfam" id="TIGR03026">
    <property type="entry name" value="NDP-sugDHase"/>
    <property type="match status" value="1"/>
</dbReference>